<name>A0ABZ2SPN6_9ENTE</name>
<organism evidence="3 4">
    <name type="scientific">Candidatus Enterococcus lowellii</name>
    <dbReference type="NCBI Taxonomy" id="2230877"/>
    <lineage>
        <taxon>Bacteria</taxon>
        <taxon>Bacillati</taxon>
        <taxon>Bacillota</taxon>
        <taxon>Bacilli</taxon>
        <taxon>Lactobacillales</taxon>
        <taxon>Enterococcaceae</taxon>
        <taxon>Enterococcus</taxon>
    </lineage>
</organism>
<dbReference type="InterPro" id="IPR010724">
    <property type="entry name" value="RepA_N"/>
</dbReference>
<dbReference type="RefSeq" id="WP_207940148.1">
    <property type="nucleotide sequence ID" value="NZ_CP147251.1"/>
</dbReference>
<evidence type="ECO:0000313" key="3">
    <source>
        <dbReference type="EMBL" id="WYJ77746.1"/>
    </source>
</evidence>
<feature type="region of interest" description="Disordered" evidence="1">
    <location>
        <begin position="138"/>
        <end position="162"/>
    </location>
</feature>
<dbReference type="Proteomes" id="UP000664701">
    <property type="component" value="Chromosome"/>
</dbReference>
<evidence type="ECO:0000313" key="4">
    <source>
        <dbReference type="Proteomes" id="UP000664701"/>
    </source>
</evidence>
<feature type="domain" description="Replication initiator A N-terminal" evidence="2">
    <location>
        <begin position="15"/>
        <end position="89"/>
    </location>
</feature>
<sequence>MSNRRYTLQNSINMKFYQLPKVFFTNKTYKRLSNNAKIMYVLLSDRLALSIQNKWLNETGEVYFVFPITKLCELTDLSNKTVIKVKKELIDAGLLEEEQTGRANKMFLLQPQVEESDVYHIQKMETDLDFGAEILDKDGDGKTRSVNSSPQGNSRNEESTLQVETPLNKQFDQKCKKVISSENQKCKNYTTEVKKLHPNDIELKETEDEDNNNININAHVRESLDVQKIETITEPVQSPMSKILTDTGLFDNADIQIITNEFDGQLVTLAMIHRQLEAMSHQSMIFDPVGYFIRGINKMLRMQAFKNQQESMQAESSTKLKVPMHNWLQEA</sequence>
<feature type="compositionally biased region" description="Polar residues" evidence="1">
    <location>
        <begin position="144"/>
        <end position="162"/>
    </location>
</feature>
<reference evidence="3 4" key="1">
    <citation type="submission" date="2024-03" db="EMBL/GenBank/DDBJ databases">
        <title>The Genome Sequence of Enterococcus sp. DIV2402.</title>
        <authorList>
            <consortium name="The Broad Institute Genomics Platform"/>
            <consortium name="The Broad Institute Microbial Omics Core"/>
            <consortium name="The Broad Institute Genomic Center for Infectious Diseases"/>
            <person name="Earl A."/>
            <person name="Manson A."/>
            <person name="Gilmore M."/>
            <person name="Schwartman J."/>
            <person name="Shea T."/>
            <person name="Abouelleil A."/>
            <person name="Cao P."/>
            <person name="Chapman S."/>
            <person name="Cusick C."/>
            <person name="Young S."/>
            <person name="Neafsey D."/>
            <person name="Nusbaum C."/>
            <person name="Birren B."/>
        </authorList>
    </citation>
    <scope>NUCLEOTIDE SEQUENCE [LARGE SCALE GENOMIC DNA]</scope>
    <source>
        <strain evidence="3 4">DIV2402</strain>
    </source>
</reference>
<dbReference type="Pfam" id="PF06970">
    <property type="entry name" value="RepA_N"/>
    <property type="match status" value="1"/>
</dbReference>
<proteinExistence type="predicted"/>
<gene>
    <name evidence="3" type="ORF">DOK78_002384</name>
</gene>
<protein>
    <recommendedName>
        <fullName evidence="2">Replication initiator A N-terminal domain-containing protein</fullName>
    </recommendedName>
</protein>
<evidence type="ECO:0000256" key="1">
    <source>
        <dbReference type="SAM" id="MobiDB-lite"/>
    </source>
</evidence>
<keyword evidence="4" id="KW-1185">Reference proteome</keyword>
<accession>A0ABZ2SPN6</accession>
<evidence type="ECO:0000259" key="2">
    <source>
        <dbReference type="Pfam" id="PF06970"/>
    </source>
</evidence>
<dbReference type="EMBL" id="CP147251">
    <property type="protein sequence ID" value="WYJ77746.1"/>
    <property type="molecule type" value="Genomic_DNA"/>
</dbReference>